<evidence type="ECO:0000313" key="3">
    <source>
        <dbReference type="Proteomes" id="UP000325517"/>
    </source>
</evidence>
<protein>
    <submittedName>
        <fullName evidence="2">Uridine kinase</fullName>
    </submittedName>
</protein>
<accession>A0A5J6SRM3</accession>
<dbReference type="OrthoDB" id="1420794at2"/>
<sequence length="205" mass="24677">MRILQNVIEEINQLEKIDRPYIIGMDGLSGSGKTTLSEKIKEELMNEGFQVIVIHIDHLIVERAKRYNTGHPEWYEYYALQWDVQCIKENLFKAVHQKSNHLYLPFYDFDKDQSYSQSINIGQCSIILIEGVFLQRNEWKSFFDFMIYLDCPRDMRNARVLQRDAYIGDMNERLKKYERRYWKGEEYYLLEVDPLKKSDIIIRNL</sequence>
<dbReference type="Proteomes" id="UP000325517">
    <property type="component" value="Chromosome"/>
</dbReference>
<dbReference type="KEGG" id="psyo:PB01_18865"/>
<dbReference type="NCBIfam" id="NF005807">
    <property type="entry name" value="PRK07667.1"/>
    <property type="match status" value="1"/>
</dbReference>
<dbReference type="SUPFAM" id="SSF52540">
    <property type="entry name" value="P-loop containing nucleoside triphosphate hydrolases"/>
    <property type="match status" value="1"/>
</dbReference>
<dbReference type="GO" id="GO:0005524">
    <property type="term" value="F:ATP binding"/>
    <property type="evidence" value="ECO:0007669"/>
    <property type="project" value="InterPro"/>
</dbReference>
<evidence type="ECO:0000259" key="1">
    <source>
        <dbReference type="Pfam" id="PF00485"/>
    </source>
</evidence>
<dbReference type="RefSeq" id="WP_151701569.1">
    <property type="nucleotide sequence ID" value="NZ_CP031223.1"/>
</dbReference>
<dbReference type="EMBL" id="CP031223">
    <property type="protein sequence ID" value="QFG00689.1"/>
    <property type="molecule type" value="Genomic_DNA"/>
</dbReference>
<dbReference type="PANTHER" id="PTHR10285">
    <property type="entry name" value="URIDINE KINASE"/>
    <property type="match status" value="1"/>
</dbReference>
<dbReference type="GO" id="GO:0016301">
    <property type="term" value="F:kinase activity"/>
    <property type="evidence" value="ECO:0007669"/>
    <property type="project" value="UniProtKB-KW"/>
</dbReference>
<reference evidence="2 3" key="1">
    <citation type="submission" date="2018-07" db="EMBL/GenBank/DDBJ databases">
        <title>Complete genome sequence of Psychrobacillus sp. PB01, isolated from iceberg, and comparative genome analysis of Psychrobacillus strains.</title>
        <authorList>
            <person name="Lee P.C."/>
        </authorList>
    </citation>
    <scope>NUCLEOTIDE SEQUENCE [LARGE SCALE GENOMIC DNA]</scope>
    <source>
        <strain evidence="2 3">PB01</strain>
    </source>
</reference>
<feature type="domain" description="Phosphoribulokinase/uridine kinase" evidence="1">
    <location>
        <begin position="22"/>
        <end position="165"/>
    </location>
</feature>
<gene>
    <name evidence="2" type="ORF">PB01_18865</name>
</gene>
<dbReference type="Pfam" id="PF00485">
    <property type="entry name" value="PRK"/>
    <property type="match status" value="1"/>
</dbReference>
<evidence type="ECO:0000313" key="2">
    <source>
        <dbReference type="EMBL" id="QFG00689.1"/>
    </source>
</evidence>
<dbReference type="InterPro" id="IPR027417">
    <property type="entry name" value="P-loop_NTPase"/>
</dbReference>
<keyword evidence="2" id="KW-0418">Kinase</keyword>
<dbReference type="PRINTS" id="PR00988">
    <property type="entry name" value="URIDINKINASE"/>
</dbReference>
<organism evidence="2 3">
    <name type="scientific">Psychrobacillus glaciei</name>
    <dbReference type="NCBI Taxonomy" id="2283160"/>
    <lineage>
        <taxon>Bacteria</taxon>
        <taxon>Bacillati</taxon>
        <taxon>Bacillota</taxon>
        <taxon>Bacilli</taxon>
        <taxon>Bacillales</taxon>
        <taxon>Bacillaceae</taxon>
        <taxon>Psychrobacillus</taxon>
    </lineage>
</organism>
<name>A0A5J6SRM3_9BACI</name>
<dbReference type="Gene3D" id="3.40.50.300">
    <property type="entry name" value="P-loop containing nucleotide triphosphate hydrolases"/>
    <property type="match status" value="1"/>
</dbReference>
<dbReference type="AlphaFoldDB" id="A0A5J6SRM3"/>
<proteinExistence type="predicted"/>
<keyword evidence="2" id="KW-0808">Transferase</keyword>
<keyword evidence="3" id="KW-1185">Reference proteome</keyword>
<dbReference type="InterPro" id="IPR006083">
    <property type="entry name" value="PRK/URK"/>
</dbReference>